<keyword evidence="7" id="KW-1185">Reference proteome</keyword>
<feature type="domain" description="INO80 complex subunit F" evidence="5">
    <location>
        <begin position="28"/>
        <end position="73"/>
    </location>
</feature>
<protein>
    <recommendedName>
        <fullName evidence="5">INO80 complex subunit F domain-containing protein</fullName>
    </recommendedName>
</protein>
<dbReference type="AlphaFoldDB" id="A0A0D2ATK9"/>
<accession>A0A0D2ATK9</accession>
<gene>
    <name evidence="6" type="ORF">PV09_06279</name>
</gene>
<evidence type="ECO:0000256" key="1">
    <source>
        <dbReference type="ARBA" id="ARBA00004123"/>
    </source>
</evidence>
<feature type="compositionally biased region" description="Polar residues" evidence="4">
    <location>
        <begin position="125"/>
        <end position="142"/>
    </location>
</feature>
<dbReference type="Proteomes" id="UP000053259">
    <property type="component" value="Unassembled WGS sequence"/>
</dbReference>
<keyword evidence="2" id="KW-0539">Nucleus</keyword>
<sequence length="223" mass="23637">MASKALHDRVMHGVSSNSPLPPSVETAYYRKCIELKRRINEIEENNDTLRVKKMRIERAILKMRLERAMLLEQIAAKMKDNPDDSDDSNSPPPTPQDRPLRSKRAHRKTTPPPAGGTNAVPASSPVPQSTSGAPANSGTAVTETPDAARSHSLREYVPTSAEATPAPANGTPVQLPSLSSQLPPSVTPAPAATPQSAPSGFAAIDNPAPQENGDTEMAGAGDR</sequence>
<feature type="compositionally biased region" description="Low complexity" evidence="4">
    <location>
        <begin position="171"/>
        <end position="199"/>
    </location>
</feature>
<dbReference type="InterPro" id="IPR056513">
    <property type="entry name" value="INO80F"/>
</dbReference>
<dbReference type="Pfam" id="PF24245">
    <property type="entry name" value="INO80F"/>
    <property type="match status" value="1"/>
</dbReference>
<evidence type="ECO:0000256" key="4">
    <source>
        <dbReference type="SAM" id="MobiDB-lite"/>
    </source>
</evidence>
<dbReference type="GO" id="GO:0005634">
    <property type="term" value="C:nucleus"/>
    <property type="evidence" value="ECO:0007669"/>
    <property type="project" value="UniProtKB-SubCell"/>
</dbReference>
<evidence type="ECO:0000256" key="3">
    <source>
        <dbReference type="SAM" id="Coils"/>
    </source>
</evidence>
<dbReference type="EMBL" id="KN847549">
    <property type="protein sequence ID" value="KIW02474.1"/>
    <property type="molecule type" value="Genomic_DNA"/>
</dbReference>
<dbReference type="VEuPathDB" id="FungiDB:PV09_06279"/>
<evidence type="ECO:0000313" key="7">
    <source>
        <dbReference type="Proteomes" id="UP000053259"/>
    </source>
</evidence>
<evidence type="ECO:0000259" key="5">
    <source>
        <dbReference type="Pfam" id="PF24245"/>
    </source>
</evidence>
<organism evidence="6 7">
    <name type="scientific">Verruconis gallopava</name>
    <dbReference type="NCBI Taxonomy" id="253628"/>
    <lineage>
        <taxon>Eukaryota</taxon>
        <taxon>Fungi</taxon>
        <taxon>Dikarya</taxon>
        <taxon>Ascomycota</taxon>
        <taxon>Pezizomycotina</taxon>
        <taxon>Dothideomycetes</taxon>
        <taxon>Pleosporomycetidae</taxon>
        <taxon>Venturiales</taxon>
        <taxon>Sympoventuriaceae</taxon>
        <taxon>Verruconis</taxon>
    </lineage>
</organism>
<name>A0A0D2ATK9_9PEZI</name>
<dbReference type="RefSeq" id="XP_016212343.1">
    <property type="nucleotide sequence ID" value="XM_016359895.1"/>
</dbReference>
<feature type="region of interest" description="Disordered" evidence="4">
    <location>
        <begin position="78"/>
        <end position="223"/>
    </location>
</feature>
<proteinExistence type="predicted"/>
<comment type="subcellular location">
    <subcellularLocation>
        <location evidence="1">Nucleus</location>
    </subcellularLocation>
</comment>
<dbReference type="OrthoDB" id="10070927at2759"/>
<feature type="coiled-coil region" evidence="3">
    <location>
        <begin position="32"/>
        <end position="59"/>
    </location>
</feature>
<dbReference type="GeneID" id="27314252"/>
<evidence type="ECO:0000313" key="6">
    <source>
        <dbReference type="EMBL" id="KIW02474.1"/>
    </source>
</evidence>
<evidence type="ECO:0000256" key="2">
    <source>
        <dbReference type="ARBA" id="ARBA00023242"/>
    </source>
</evidence>
<keyword evidence="3" id="KW-0175">Coiled coil</keyword>
<reference evidence="6 7" key="1">
    <citation type="submission" date="2015-01" db="EMBL/GenBank/DDBJ databases">
        <title>The Genome Sequence of Ochroconis gallopava CBS43764.</title>
        <authorList>
            <consortium name="The Broad Institute Genomics Platform"/>
            <person name="Cuomo C."/>
            <person name="de Hoog S."/>
            <person name="Gorbushina A."/>
            <person name="Stielow B."/>
            <person name="Teixiera M."/>
            <person name="Abouelleil A."/>
            <person name="Chapman S.B."/>
            <person name="Priest M."/>
            <person name="Young S.K."/>
            <person name="Wortman J."/>
            <person name="Nusbaum C."/>
            <person name="Birren B."/>
        </authorList>
    </citation>
    <scope>NUCLEOTIDE SEQUENCE [LARGE SCALE GENOMIC DNA]</scope>
    <source>
        <strain evidence="6 7">CBS 43764</strain>
    </source>
</reference>